<gene>
    <name evidence="1" type="ORF">ACFFIX_25235</name>
</gene>
<dbReference type="RefSeq" id="WP_378939082.1">
    <property type="nucleotide sequence ID" value="NZ_JBHLVO010000041.1"/>
</dbReference>
<dbReference type="Proteomes" id="UP001589854">
    <property type="component" value="Unassembled WGS sequence"/>
</dbReference>
<reference evidence="1 2" key="1">
    <citation type="submission" date="2024-09" db="EMBL/GenBank/DDBJ databases">
        <authorList>
            <person name="Sun Q."/>
            <person name="Mori K."/>
        </authorList>
    </citation>
    <scope>NUCLEOTIDE SEQUENCE [LARGE SCALE GENOMIC DNA]</scope>
    <source>
        <strain evidence="1 2">CCM 7228</strain>
    </source>
</reference>
<keyword evidence="2" id="KW-1185">Reference proteome</keyword>
<evidence type="ECO:0000313" key="2">
    <source>
        <dbReference type="Proteomes" id="UP001589854"/>
    </source>
</evidence>
<sequence>MSRKVVEELTQLINETRDYFGPEVSHVFTNQFGEIMKHDLLRKRIDMYSRNAVG</sequence>
<accession>A0ABV6GM14</accession>
<evidence type="ECO:0000313" key="1">
    <source>
        <dbReference type="EMBL" id="MFC0274634.1"/>
    </source>
</evidence>
<proteinExistence type="predicted"/>
<dbReference type="EMBL" id="JBHLVO010000041">
    <property type="protein sequence ID" value="MFC0274634.1"/>
    <property type="molecule type" value="Genomic_DNA"/>
</dbReference>
<comment type="caution">
    <text evidence="1">The sequence shown here is derived from an EMBL/GenBank/DDBJ whole genome shotgun (WGS) entry which is preliminary data.</text>
</comment>
<organism evidence="1 2">
    <name type="scientific">Metabacillus herbersteinensis</name>
    <dbReference type="NCBI Taxonomy" id="283816"/>
    <lineage>
        <taxon>Bacteria</taxon>
        <taxon>Bacillati</taxon>
        <taxon>Bacillota</taxon>
        <taxon>Bacilli</taxon>
        <taxon>Bacillales</taxon>
        <taxon>Bacillaceae</taxon>
        <taxon>Metabacillus</taxon>
    </lineage>
</organism>
<protein>
    <submittedName>
        <fullName evidence="1">Uncharacterized protein</fullName>
    </submittedName>
</protein>
<name>A0ABV6GM14_9BACI</name>